<dbReference type="SMART" id="SM00322">
    <property type="entry name" value="KH"/>
    <property type="match status" value="1"/>
</dbReference>
<keyword evidence="6" id="KW-1185">Reference proteome</keyword>
<dbReference type="GO" id="GO:0003723">
    <property type="term" value="F:RNA binding"/>
    <property type="evidence" value="ECO:0007669"/>
    <property type="project" value="UniProtKB-UniRule"/>
</dbReference>
<evidence type="ECO:0000256" key="2">
    <source>
        <dbReference type="PROSITE-ProRule" id="PRU00117"/>
    </source>
</evidence>
<dbReference type="OrthoDB" id="441329at2759"/>
<dbReference type="EMBL" id="CM035406">
    <property type="protein sequence ID" value="KAH7445524.1"/>
    <property type="molecule type" value="Genomic_DNA"/>
</dbReference>
<dbReference type="AlphaFoldDB" id="A0A8T2VHF2"/>
<name>A0A8T2VHF2_CERRI</name>
<dbReference type="InterPro" id="IPR004087">
    <property type="entry name" value="KH_dom"/>
</dbReference>
<sequence length="114" mass="12482">MENSESNAICSPSRVVSTSNENEEKQTSCIRFLISNAAAGSVIGKGGSTISEFQTQTGARIQLSRNHEYFPGTNDRVIALTGSVDEILRAFNCIFTKLYSEVLPQFSQEKSLDL</sequence>
<feature type="region of interest" description="Disordered" evidence="3">
    <location>
        <begin position="1"/>
        <end position="22"/>
    </location>
</feature>
<feature type="domain" description="K Homology" evidence="4">
    <location>
        <begin position="26"/>
        <end position="99"/>
    </location>
</feature>
<gene>
    <name evidence="5" type="ORF">KP509_01G013200</name>
</gene>
<evidence type="ECO:0000259" key="4">
    <source>
        <dbReference type="SMART" id="SM00322"/>
    </source>
</evidence>
<dbReference type="InterPro" id="IPR004088">
    <property type="entry name" value="KH_dom_type_1"/>
</dbReference>
<evidence type="ECO:0000313" key="6">
    <source>
        <dbReference type="Proteomes" id="UP000825935"/>
    </source>
</evidence>
<dbReference type="Pfam" id="PF00013">
    <property type="entry name" value="KH_1"/>
    <property type="match status" value="1"/>
</dbReference>
<dbReference type="Proteomes" id="UP000825935">
    <property type="component" value="Chromosome 1"/>
</dbReference>
<keyword evidence="2" id="KW-0694">RNA-binding</keyword>
<comment type="caution">
    <text evidence="5">The sequence shown here is derived from an EMBL/GenBank/DDBJ whole genome shotgun (WGS) entry which is preliminary data.</text>
</comment>
<protein>
    <recommendedName>
        <fullName evidence="4">K Homology domain-containing protein</fullName>
    </recommendedName>
</protein>
<organism evidence="5 6">
    <name type="scientific">Ceratopteris richardii</name>
    <name type="common">Triangle waterfern</name>
    <dbReference type="NCBI Taxonomy" id="49495"/>
    <lineage>
        <taxon>Eukaryota</taxon>
        <taxon>Viridiplantae</taxon>
        <taxon>Streptophyta</taxon>
        <taxon>Embryophyta</taxon>
        <taxon>Tracheophyta</taxon>
        <taxon>Polypodiopsida</taxon>
        <taxon>Polypodiidae</taxon>
        <taxon>Polypodiales</taxon>
        <taxon>Pteridineae</taxon>
        <taxon>Pteridaceae</taxon>
        <taxon>Parkerioideae</taxon>
        <taxon>Ceratopteris</taxon>
    </lineage>
</organism>
<feature type="compositionally biased region" description="Polar residues" evidence="3">
    <location>
        <begin position="1"/>
        <end position="20"/>
    </location>
</feature>
<reference evidence="5" key="1">
    <citation type="submission" date="2021-08" db="EMBL/GenBank/DDBJ databases">
        <title>WGS assembly of Ceratopteris richardii.</title>
        <authorList>
            <person name="Marchant D.B."/>
            <person name="Chen G."/>
            <person name="Jenkins J."/>
            <person name="Shu S."/>
            <person name="Leebens-Mack J."/>
            <person name="Grimwood J."/>
            <person name="Schmutz J."/>
            <person name="Soltis P."/>
            <person name="Soltis D."/>
            <person name="Chen Z.-H."/>
        </authorList>
    </citation>
    <scope>NUCLEOTIDE SEQUENCE</scope>
    <source>
        <strain evidence="5">Whitten #5841</strain>
        <tissue evidence="5">Leaf</tissue>
    </source>
</reference>
<dbReference type="Gene3D" id="3.30.1370.10">
    <property type="entry name" value="K Homology domain, type 1"/>
    <property type="match status" value="1"/>
</dbReference>
<dbReference type="PANTHER" id="PTHR10288">
    <property type="entry name" value="KH DOMAIN CONTAINING RNA BINDING PROTEIN"/>
    <property type="match status" value="1"/>
</dbReference>
<dbReference type="PROSITE" id="PS50084">
    <property type="entry name" value="KH_TYPE_1"/>
    <property type="match status" value="1"/>
</dbReference>
<dbReference type="SUPFAM" id="SSF54791">
    <property type="entry name" value="Eukaryotic type KH-domain (KH-domain type I)"/>
    <property type="match status" value="1"/>
</dbReference>
<evidence type="ECO:0000313" key="5">
    <source>
        <dbReference type="EMBL" id="KAH7445524.1"/>
    </source>
</evidence>
<evidence type="ECO:0000256" key="3">
    <source>
        <dbReference type="SAM" id="MobiDB-lite"/>
    </source>
</evidence>
<accession>A0A8T2VHF2</accession>
<evidence type="ECO:0000256" key="1">
    <source>
        <dbReference type="ARBA" id="ARBA00022737"/>
    </source>
</evidence>
<proteinExistence type="predicted"/>
<dbReference type="InterPro" id="IPR036612">
    <property type="entry name" value="KH_dom_type_1_sf"/>
</dbReference>
<keyword evidence="1" id="KW-0677">Repeat</keyword>